<evidence type="ECO:0000313" key="4">
    <source>
        <dbReference type="Proteomes" id="UP000278983"/>
    </source>
</evidence>
<name>A0A3S0QSU7_9BACT</name>
<dbReference type="AlphaFoldDB" id="A0A3S0QSU7"/>
<keyword evidence="2" id="KW-0812">Transmembrane</keyword>
<evidence type="ECO:0000313" key="3">
    <source>
        <dbReference type="EMBL" id="RUL58603.1"/>
    </source>
</evidence>
<gene>
    <name evidence="3" type="ORF">EHV08_01670</name>
</gene>
<feature type="region of interest" description="Disordered" evidence="1">
    <location>
        <begin position="1"/>
        <end position="22"/>
    </location>
</feature>
<keyword evidence="2" id="KW-1133">Transmembrane helix</keyword>
<reference evidence="3 4" key="1">
    <citation type="submission" date="2018-12" db="EMBL/GenBank/DDBJ databases">
        <title>Genome sequencing of Prevotella sp. KCOM 3155 (= JS262).</title>
        <authorList>
            <person name="Kook J.-K."/>
            <person name="Park S.-N."/>
            <person name="Lim Y.K."/>
        </authorList>
    </citation>
    <scope>NUCLEOTIDE SEQUENCE [LARGE SCALE GENOMIC DNA]</scope>
    <source>
        <strain evidence="3 4">KCOM 3155</strain>
    </source>
</reference>
<feature type="transmembrane region" description="Helical" evidence="2">
    <location>
        <begin position="63"/>
        <end position="83"/>
    </location>
</feature>
<dbReference type="EMBL" id="RYYU01000001">
    <property type="protein sequence ID" value="RUL58603.1"/>
    <property type="molecule type" value="Genomic_DNA"/>
</dbReference>
<evidence type="ECO:0000256" key="1">
    <source>
        <dbReference type="SAM" id="MobiDB-lite"/>
    </source>
</evidence>
<comment type="caution">
    <text evidence="3">The sequence shown here is derived from an EMBL/GenBank/DDBJ whole genome shotgun (WGS) entry which is preliminary data.</text>
</comment>
<proteinExistence type="predicted"/>
<dbReference type="Proteomes" id="UP000278983">
    <property type="component" value="Unassembled WGS sequence"/>
</dbReference>
<protein>
    <submittedName>
        <fullName evidence="3">Uncharacterized protein</fullName>
    </submittedName>
</protein>
<evidence type="ECO:0000256" key="2">
    <source>
        <dbReference type="SAM" id="Phobius"/>
    </source>
</evidence>
<keyword evidence="4" id="KW-1185">Reference proteome</keyword>
<dbReference type="OrthoDB" id="1081286at2"/>
<organism evidence="3 4">
    <name type="scientific">Prevotella koreensis</name>
    <dbReference type="NCBI Taxonomy" id="2490854"/>
    <lineage>
        <taxon>Bacteria</taxon>
        <taxon>Pseudomonadati</taxon>
        <taxon>Bacteroidota</taxon>
        <taxon>Bacteroidia</taxon>
        <taxon>Bacteroidales</taxon>
        <taxon>Prevotellaceae</taxon>
        <taxon>Prevotella</taxon>
    </lineage>
</organism>
<keyword evidence="2" id="KW-0472">Membrane</keyword>
<accession>A0A3S0QSU7</accession>
<sequence>MDNYEDITNNEQEGLAQRPDHRIHRKEKDPNRYFVLRNWLNTFFILGAIVGMCIYFFGDRDTGTYIVLGSMVLKFVECIFRVMK</sequence>
<feature type="transmembrane region" description="Helical" evidence="2">
    <location>
        <begin position="34"/>
        <end position="57"/>
    </location>
</feature>
<feature type="compositionally biased region" description="Polar residues" evidence="1">
    <location>
        <begin position="1"/>
        <end position="12"/>
    </location>
</feature>
<dbReference type="RefSeq" id="WP_126677700.1">
    <property type="nucleotide sequence ID" value="NZ_RYYU01000001.1"/>
</dbReference>